<protein>
    <recommendedName>
        <fullName evidence="3">Class IIb bacteriocin, lactobin A/cerein 7B family</fullName>
    </recommendedName>
</protein>
<dbReference type="NCBIfam" id="TIGR03949">
    <property type="entry name" value="bact_IIb_cerein"/>
    <property type="match status" value="1"/>
</dbReference>
<organism evidence="1 2">
    <name type="scientific">Morganella psychrotolerans</name>
    <dbReference type="NCBI Taxonomy" id="368603"/>
    <lineage>
        <taxon>Bacteria</taxon>
        <taxon>Pseudomonadati</taxon>
        <taxon>Pseudomonadota</taxon>
        <taxon>Gammaproteobacteria</taxon>
        <taxon>Enterobacterales</taxon>
        <taxon>Morganellaceae</taxon>
        <taxon>Morganella</taxon>
    </lineage>
</organism>
<dbReference type="InterPro" id="IPR023991">
    <property type="entry name" value="Bacteriocin_IIb_lactobn/cerein"/>
</dbReference>
<sequence>MKVLSSNEVNNVSGGLILGSIFGAVGSAMGSAIGGIVDAGCASGGYKTNFKESGAQLGHGIGAIVGLSPIMATKGIGAGVTGIVNNARSIRAQKKGF</sequence>
<dbReference type="Proteomes" id="UP000092247">
    <property type="component" value="Unassembled WGS sequence"/>
</dbReference>
<comment type="caution">
    <text evidence="1">The sequence shown here is derived from an EMBL/GenBank/DDBJ whole genome shotgun (WGS) entry which is preliminary data.</text>
</comment>
<accession>A0A1B8HA37</accession>
<dbReference type="AlphaFoldDB" id="A0A1B8HA37"/>
<evidence type="ECO:0000313" key="1">
    <source>
        <dbReference type="EMBL" id="OBU05931.1"/>
    </source>
</evidence>
<evidence type="ECO:0000313" key="2">
    <source>
        <dbReference type="Proteomes" id="UP000092247"/>
    </source>
</evidence>
<dbReference type="RefSeq" id="WP_067424214.1">
    <property type="nucleotide sequence ID" value="NZ_CBCPID010000011.1"/>
</dbReference>
<evidence type="ECO:0008006" key="3">
    <source>
        <dbReference type="Google" id="ProtNLM"/>
    </source>
</evidence>
<name>A0A1B8HA37_9GAMM</name>
<gene>
    <name evidence="1" type="ORF">AYY17_06235</name>
</gene>
<reference evidence="1 2" key="1">
    <citation type="submission" date="2016-06" db="EMBL/GenBank/DDBJ databases">
        <authorList>
            <person name="Kjaerup R.B."/>
            <person name="Dalgaard T.S."/>
            <person name="Juul-Madsen H.R."/>
        </authorList>
    </citation>
    <scope>NUCLEOTIDE SEQUENCE [LARGE SCALE GENOMIC DNA]</scope>
    <source>
        <strain evidence="1 2">GCSL-Mp3</strain>
    </source>
</reference>
<dbReference type="EMBL" id="LZEX01000023">
    <property type="protein sequence ID" value="OBU05931.1"/>
    <property type="molecule type" value="Genomic_DNA"/>
</dbReference>
<proteinExistence type="predicted"/>